<name>A0A0P1I469_9RHOB</name>
<dbReference type="GO" id="GO:0005509">
    <property type="term" value="F:calcium ion binding"/>
    <property type="evidence" value="ECO:0007669"/>
    <property type="project" value="InterPro"/>
</dbReference>
<dbReference type="STRING" id="1715693.PH7735_01041"/>
<dbReference type="PANTHER" id="PTHR10900:SF77">
    <property type="entry name" value="FI19380P1"/>
    <property type="match status" value="1"/>
</dbReference>
<dbReference type="InterPro" id="IPR001343">
    <property type="entry name" value="Hemolysn_Ca-bd"/>
</dbReference>
<dbReference type="SMART" id="SM00554">
    <property type="entry name" value="FAS1"/>
    <property type="match status" value="2"/>
</dbReference>
<dbReference type="AlphaFoldDB" id="A0A0P1I469"/>
<dbReference type="InterPro" id="IPR000782">
    <property type="entry name" value="FAS1_domain"/>
</dbReference>
<evidence type="ECO:0000313" key="3">
    <source>
        <dbReference type="Proteomes" id="UP000051870"/>
    </source>
</evidence>
<dbReference type="Proteomes" id="UP000051870">
    <property type="component" value="Unassembled WGS sequence"/>
</dbReference>
<evidence type="ECO:0000259" key="1">
    <source>
        <dbReference type="PROSITE" id="PS50213"/>
    </source>
</evidence>
<dbReference type="GeneID" id="83880105"/>
<dbReference type="PROSITE" id="PS00330">
    <property type="entry name" value="HEMOLYSIN_CALCIUM"/>
    <property type="match status" value="1"/>
</dbReference>
<dbReference type="Pfam" id="PF02469">
    <property type="entry name" value="Fasciclin"/>
    <property type="match status" value="2"/>
</dbReference>
<protein>
    <submittedName>
        <fullName evidence="2">Hemolysin, chromosomal</fullName>
    </submittedName>
</protein>
<dbReference type="InterPro" id="IPR036378">
    <property type="entry name" value="FAS1_dom_sf"/>
</dbReference>
<dbReference type="EMBL" id="CYTW01000001">
    <property type="protein sequence ID" value="CUJ89167.1"/>
    <property type="molecule type" value="Genomic_DNA"/>
</dbReference>
<feature type="domain" description="FAS1" evidence="1">
    <location>
        <begin position="1"/>
        <end position="156"/>
    </location>
</feature>
<dbReference type="Gene3D" id="2.150.10.10">
    <property type="entry name" value="Serralysin-like metalloprotease, C-terminal"/>
    <property type="match status" value="2"/>
</dbReference>
<dbReference type="PRINTS" id="PR00313">
    <property type="entry name" value="CABNDNGRPT"/>
</dbReference>
<dbReference type="Pfam" id="PF00353">
    <property type="entry name" value="HemolysinCabind"/>
    <property type="match status" value="4"/>
</dbReference>
<dbReference type="Gene3D" id="2.30.180.10">
    <property type="entry name" value="FAS1 domain"/>
    <property type="match status" value="2"/>
</dbReference>
<feature type="domain" description="FAS1" evidence="1">
    <location>
        <begin position="166"/>
        <end position="330"/>
    </location>
</feature>
<organism evidence="2 3">
    <name type="scientific">Shimia thalassica</name>
    <dbReference type="NCBI Taxonomy" id="1715693"/>
    <lineage>
        <taxon>Bacteria</taxon>
        <taxon>Pseudomonadati</taxon>
        <taxon>Pseudomonadota</taxon>
        <taxon>Alphaproteobacteria</taxon>
        <taxon>Rhodobacterales</taxon>
        <taxon>Roseobacteraceae</taxon>
    </lineage>
</organism>
<reference evidence="3" key="1">
    <citation type="submission" date="2015-09" db="EMBL/GenBank/DDBJ databases">
        <authorList>
            <person name="Rodrigo-Torres Lidia"/>
            <person name="Arahal R.David."/>
        </authorList>
    </citation>
    <scope>NUCLEOTIDE SEQUENCE [LARGE SCALE GENOMIC DNA]</scope>
    <source>
        <strain evidence="3">CECT 7735</strain>
    </source>
</reference>
<dbReference type="SUPFAM" id="SSF82153">
    <property type="entry name" value="FAS1 domain"/>
    <property type="match status" value="2"/>
</dbReference>
<dbReference type="RefSeq" id="WP_058310207.1">
    <property type="nucleotide sequence ID" value="NZ_CYTW01000001.1"/>
</dbReference>
<keyword evidence="3" id="KW-1185">Reference proteome</keyword>
<dbReference type="InterPro" id="IPR011049">
    <property type="entry name" value="Serralysin-like_metalloprot_C"/>
</dbReference>
<proteinExistence type="predicted"/>
<dbReference type="PROSITE" id="PS50213">
    <property type="entry name" value="FAS1"/>
    <property type="match status" value="2"/>
</dbReference>
<gene>
    <name evidence="2" type="primary">hlyA_7</name>
    <name evidence="2" type="ORF">PH7735_01041</name>
</gene>
<accession>A0A0P1I469</accession>
<dbReference type="InterPro" id="IPR050904">
    <property type="entry name" value="Adhesion/Biosynth-related"/>
</dbReference>
<dbReference type="GO" id="GO:0005615">
    <property type="term" value="C:extracellular space"/>
    <property type="evidence" value="ECO:0007669"/>
    <property type="project" value="TreeGrafter"/>
</dbReference>
<evidence type="ECO:0000313" key="2">
    <source>
        <dbReference type="EMBL" id="CUJ89167.1"/>
    </source>
</evidence>
<dbReference type="SUPFAM" id="SSF51120">
    <property type="entry name" value="beta-Roll"/>
    <property type="match status" value="2"/>
</dbReference>
<sequence>MQTITDIAVGDSNFSILVSALQYVDTQLPGSNLVTTLADETGSFTVFAPTNAAFGQLASGLGFEGDPANADAVTGFIVGALPAETIRDVLLYHVAAGSLDAAAIASAGTVNPLGGGSIAFDNPTLVDAEPDLIDPSLIATDISADNGTIHVIDRVLLPSDLAGNDAPSIVEIVAASGEAGSFDDNGGDFDILHAAVDAAGLGTALADTNADLTVFAPNDDAFLSLAQTLGNEAMDEAGATDVILRALSLFSGGSDPLPLLSQVLLYHVAGESLQASQVLSSDMITTLQSGILSVDGASLGDADPDLQDPNIIATDIQANNGVVHVIDGVLIPADLLGSDGSNDVDLVFGGDEDNALNLGEDNDLADLGNGNNTLLAGAGNDVGVTGDGDDLLLGREGMDTLRSGDGSDTIAGGDEDDMIYAGATDADVRDVIYAGSGNDFVDAGAGNDLVYGEAGHDTLNGGAGSDQLVGQAGNDFLSGGALSDAIFGGAGEDFIHGAWGYDRLNGGDGADRFYHTAHADHATDWIQDFSHAEGDYLQFQLSGVTADDFVLHFNDAVSMSGQTAGDDTVQEAFVDYNGHILFALVDGAGNDSIMVRTMDGMFDLMA</sequence>
<dbReference type="PANTHER" id="PTHR10900">
    <property type="entry name" value="PERIOSTIN-RELATED"/>
    <property type="match status" value="1"/>
</dbReference>
<dbReference type="InterPro" id="IPR018511">
    <property type="entry name" value="Hemolysin-typ_Ca-bd_CS"/>
</dbReference>